<gene>
    <name evidence="2" type="ORF">CU097_011762</name>
</gene>
<evidence type="ECO:0000313" key="2">
    <source>
        <dbReference type="EMBL" id="RCI00334.1"/>
    </source>
</evidence>
<evidence type="ECO:0000256" key="1">
    <source>
        <dbReference type="SAM" id="Phobius"/>
    </source>
</evidence>
<comment type="caution">
    <text evidence="2">The sequence shown here is derived from an EMBL/GenBank/DDBJ whole genome shotgun (WGS) entry which is preliminary data.</text>
</comment>
<keyword evidence="1" id="KW-1133">Transmembrane helix</keyword>
<protein>
    <recommendedName>
        <fullName evidence="4">Late embryogenesis abundant protein LEA-2 subgroup domain-containing protein</fullName>
    </recommendedName>
</protein>
<dbReference type="STRING" id="86630.A0A367KDN4"/>
<proteinExistence type="predicted"/>
<dbReference type="EMBL" id="PJQL01000066">
    <property type="protein sequence ID" value="RCI00334.1"/>
    <property type="molecule type" value="Genomic_DNA"/>
</dbReference>
<sequence>MPLLDAIKKPKQVAPASDNRFTSSYMSAWNTYNEHDKQNPFVHVPLSPPVNRYSRYYRYKNHLKGSNDFIKDPSLSFSYFKYQIDTDIEPYESDRASYRSTRFREKMSQENDKEELCTRLLCCCCFPCLPIWGRTLCCFIFLGICVLVGFMLVFMLAFKAPQMKLLGDLQDIQQQNGTYNFRYYIQNDNFLGFDLQNIKITAYYSDALNTIGVGELPHLNLRAQSAMNISVSMNMMAPRIKEISKNSSNRTVPHALAVACSSILEYSDAYPQKDLELSFDMIPTVKLFSYPIATVVFHGQKATISCGEGLKGVSSKERVP</sequence>
<keyword evidence="3" id="KW-1185">Reference proteome</keyword>
<evidence type="ECO:0008006" key="4">
    <source>
        <dbReference type="Google" id="ProtNLM"/>
    </source>
</evidence>
<keyword evidence="1" id="KW-0472">Membrane</keyword>
<reference evidence="2 3" key="1">
    <citation type="journal article" date="2018" name="G3 (Bethesda)">
        <title>Phylogenetic and Phylogenomic Definition of Rhizopus Species.</title>
        <authorList>
            <person name="Gryganskyi A.P."/>
            <person name="Golan J."/>
            <person name="Dolatabadi S."/>
            <person name="Mondo S."/>
            <person name="Robb S."/>
            <person name="Idnurm A."/>
            <person name="Muszewska A."/>
            <person name="Steczkiewicz K."/>
            <person name="Masonjones S."/>
            <person name="Liao H.L."/>
            <person name="Gajdeczka M.T."/>
            <person name="Anike F."/>
            <person name="Vuek A."/>
            <person name="Anishchenko I.M."/>
            <person name="Voigt K."/>
            <person name="de Hoog G.S."/>
            <person name="Smith M.E."/>
            <person name="Heitman J."/>
            <person name="Vilgalys R."/>
            <person name="Stajich J.E."/>
        </authorList>
    </citation>
    <scope>NUCLEOTIDE SEQUENCE [LARGE SCALE GENOMIC DNA]</scope>
    <source>
        <strain evidence="2 3">CBS 357.93</strain>
    </source>
</reference>
<accession>A0A367KDN4</accession>
<evidence type="ECO:0000313" key="3">
    <source>
        <dbReference type="Proteomes" id="UP000252139"/>
    </source>
</evidence>
<feature type="transmembrane region" description="Helical" evidence="1">
    <location>
        <begin position="131"/>
        <end position="158"/>
    </location>
</feature>
<dbReference type="OrthoDB" id="20273at2759"/>
<keyword evidence="1" id="KW-0812">Transmembrane</keyword>
<dbReference type="AlphaFoldDB" id="A0A367KDN4"/>
<organism evidence="2 3">
    <name type="scientific">Rhizopus azygosporus</name>
    <name type="common">Rhizopus microsporus var. azygosporus</name>
    <dbReference type="NCBI Taxonomy" id="86630"/>
    <lineage>
        <taxon>Eukaryota</taxon>
        <taxon>Fungi</taxon>
        <taxon>Fungi incertae sedis</taxon>
        <taxon>Mucoromycota</taxon>
        <taxon>Mucoromycotina</taxon>
        <taxon>Mucoromycetes</taxon>
        <taxon>Mucorales</taxon>
        <taxon>Mucorineae</taxon>
        <taxon>Rhizopodaceae</taxon>
        <taxon>Rhizopus</taxon>
    </lineage>
</organism>
<name>A0A367KDN4_RHIAZ</name>
<dbReference type="Proteomes" id="UP000252139">
    <property type="component" value="Unassembled WGS sequence"/>
</dbReference>